<evidence type="ECO:0000256" key="4">
    <source>
        <dbReference type="ARBA" id="ARBA00022982"/>
    </source>
</evidence>
<evidence type="ECO:0008006" key="10">
    <source>
        <dbReference type="Google" id="ProtNLM"/>
    </source>
</evidence>
<dbReference type="Pfam" id="PF13459">
    <property type="entry name" value="Fer4_15"/>
    <property type="match status" value="1"/>
</dbReference>
<dbReference type="Proteomes" id="UP000192707">
    <property type="component" value="Unassembled WGS sequence"/>
</dbReference>
<evidence type="ECO:0000256" key="7">
    <source>
        <dbReference type="ARBA" id="ARBA00023291"/>
    </source>
</evidence>
<dbReference type="EMBL" id="MVHG01000055">
    <property type="protein sequence ID" value="ORA11297.1"/>
    <property type="molecule type" value="Genomic_DNA"/>
</dbReference>
<evidence type="ECO:0000256" key="1">
    <source>
        <dbReference type="ARBA" id="ARBA00001927"/>
    </source>
</evidence>
<keyword evidence="5" id="KW-0408">Iron</keyword>
<dbReference type="SUPFAM" id="SSF54862">
    <property type="entry name" value="4Fe-4S ferredoxins"/>
    <property type="match status" value="1"/>
</dbReference>
<evidence type="ECO:0000256" key="6">
    <source>
        <dbReference type="ARBA" id="ARBA00023014"/>
    </source>
</evidence>
<gene>
    <name evidence="8" type="ORF">BST14_18910</name>
</gene>
<dbReference type="InterPro" id="IPR051269">
    <property type="entry name" value="Fe-S_cluster_ET"/>
</dbReference>
<dbReference type="GO" id="GO:0046872">
    <property type="term" value="F:metal ion binding"/>
    <property type="evidence" value="ECO:0007669"/>
    <property type="project" value="UniProtKB-KW"/>
</dbReference>
<evidence type="ECO:0000256" key="2">
    <source>
        <dbReference type="ARBA" id="ARBA00022448"/>
    </source>
</evidence>
<evidence type="ECO:0000256" key="5">
    <source>
        <dbReference type="ARBA" id="ARBA00023004"/>
    </source>
</evidence>
<comment type="caution">
    <text evidence="8">The sequence shown here is derived from an EMBL/GenBank/DDBJ whole genome shotgun (WGS) entry which is preliminary data.</text>
</comment>
<comment type="cofactor">
    <cofactor evidence="1">
        <name>[3Fe-4S] cluster</name>
        <dbReference type="ChEBI" id="CHEBI:21137"/>
    </cofactor>
</comment>
<keyword evidence="6" id="KW-0411">Iron-sulfur</keyword>
<keyword evidence="3" id="KW-0479">Metal-binding</keyword>
<dbReference type="PANTHER" id="PTHR36923">
    <property type="entry name" value="FERREDOXIN"/>
    <property type="match status" value="1"/>
</dbReference>
<dbReference type="Gene3D" id="3.30.70.20">
    <property type="match status" value="1"/>
</dbReference>
<keyword evidence="9" id="KW-1185">Reference proteome</keyword>
<proteinExistence type="predicted"/>
<organism evidence="8 9">
    <name type="scientific">Mycobacterium arosiense ATCC BAA-1401 = DSM 45069</name>
    <dbReference type="NCBI Taxonomy" id="1265311"/>
    <lineage>
        <taxon>Bacteria</taxon>
        <taxon>Bacillati</taxon>
        <taxon>Actinomycetota</taxon>
        <taxon>Actinomycetes</taxon>
        <taxon>Mycobacteriales</taxon>
        <taxon>Mycobacteriaceae</taxon>
        <taxon>Mycobacterium</taxon>
        <taxon>Mycobacterium avium complex (MAC)</taxon>
    </lineage>
</organism>
<keyword evidence="4" id="KW-0249">Electron transport</keyword>
<evidence type="ECO:0000313" key="8">
    <source>
        <dbReference type="EMBL" id="ORA11297.1"/>
    </source>
</evidence>
<sequence length="66" mass="7321">MRIYIDAQRCQGHNVCLGFVPELLESDDAGFVSARGEGVVPEPQRQQAVLAYQSCPEQAIELREDS</sequence>
<reference evidence="8 9" key="1">
    <citation type="submission" date="2016-12" db="EMBL/GenBank/DDBJ databases">
        <title>The new phylogeny of genus Mycobacterium.</title>
        <authorList>
            <person name="Tortoli E."/>
            <person name="Trovato A."/>
            <person name="Cirillo D.M."/>
        </authorList>
    </citation>
    <scope>NUCLEOTIDE SEQUENCE [LARGE SCALE GENOMIC DNA]</scope>
    <source>
        <strain evidence="8 9">DSM 45069</strain>
    </source>
</reference>
<evidence type="ECO:0000256" key="3">
    <source>
        <dbReference type="ARBA" id="ARBA00022723"/>
    </source>
</evidence>
<evidence type="ECO:0000313" key="9">
    <source>
        <dbReference type="Proteomes" id="UP000192707"/>
    </source>
</evidence>
<dbReference type="GO" id="GO:0051538">
    <property type="term" value="F:3 iron, 4 sulfur cluster binding"/>
    <property type="evidence" value="ECO:0007669"/>
    <property type="project" value="UniProtKB-KW"/>
</dbReference>
<dbReference type="AlphaFoldDB" id="A0A1W9ZBM0"/>
<dbReference type="PANTHER" id="PTHR36923:SF3">
    <property type="entry name" value="FERREDOXIN"/>
    <property type="match status" value="1"/>
</dbReference>
<name>A0A1W9ZBM0_MYCAI</name>
<keyword evidence="7" id="KW-0003">3Fe-4S</keyword>
<keyword evidence="2" id="KW-0813">Transport</keyword>
<accession>A0A1W9ZBM0</accession>
<protein>
    <recommendedName>
        <fullName evidence="10">Ferredoxin</fullName>
    </recommendedName>
</protein>